<feature type="compositionally biased region" description="Acidic residues" evidence="1">
    <location>
        <begin position="59"/>
        <end position="72"/>
    </location>
</feature>
<evidence type="ECO:0008006" key="4">
    <source>
        <dbReference type="Google" id="ProtNLM"/>
    </source>
</evidence>
<dbReference type="EMBL" id="CP021121">
    <property type="protein sequence ID" value="ARQ68858.1"/>
    <property type="molecule type" value="Genomic_DNA"/>
</dbReference>
<dbReference type="RefSeq" id="WP_086158358.1">
    <property type="nucleotide sequence ID" value="NZ_CP021121.1"/>
</dbReference>
<accession>A0A1W7CVP8</accession>
<dbReference type="AlphaFoldDB" id="A0A1W7CVP8"/>
<feature type="region of interest" description="Disordered" evidence="1">
    <location>
        <begin position="32"/>
        <end position="72"/>
    </location>
</feature>
<proteinExistence type="predicted"/>
<dbReference type="OrthoDB" id="4334774at2"/>
<dbReference type="PROSITE" id="PS51257">
    <property type="entry name" value="PROKAR_LIPOPROTEIN"/>
    <property type="match status" value="1"/>
</dbReference>
<gene>
    <name evidence="2" type="ORF">CAG99_08280</name>
</gene>
<protein>
    <recommendedName>
        <fullName evidence="4">Secreted protein</fullName>
    </recommendedName>
</protein>
<evidence type="ECO:0000313" key="2">
    <source>
        <dbReference type="EMBL" id="ARQ68858.1"/>
    </source>
</evidence>
<dbReference type="KEGG" id="smao:CAG99_08280"/>
<evidence type="ECO:0000256" key="1">
    <source>
        <dbReference type="SAM" id="MobiDB-lite"/>
    </source>
</evidence>
<evidence type="ECO:0000313" key="3">
    <source>
        <dbReference type="Proteomes" id="UP000194218"/>
    </source>
</evidence>
<sequence length="205" mass="21025">MDLRENKSRLILIVVALGAALVIAVASCGGGGGGDDGDARGSGETADATPDDGGNAEAGEGEGGDGPDDADEEPAELLAEVTGEESITLGITRAEREAGGFLTVEGTITNNGSDRWFTTRWAGPEQELADNGFSMAGASIVANEEGKRYLILRDTTGRCLCTGFGTGIEAGATVPWFAQFPEPEAGTTEVSFQVGNMPPATIQIR</sequence>
<dbReference type="Proteomes" id="UP000194218">
    <property type="component" value="Chromosome"/>
</dbReference>
<keyword evidence="3" id="KW-1185">Reference proteome</keyword>
<reference evidence="2 3" key="1">
    <citation type="submission" date="2017-05" db="EMBL/GenBank/DDBJ databases">
        <title>Complete genome sequence of Streptomyces sp. SCSIO 03032 revealed the diverse biosynthetic pathways for its bioactive secondary metabolites.</title>
        <authorList>
            <person name="Ma L."/>
            <person name="Zhu Y."/>
            <person name="Zhang W."/>
            <person name="Zhang G."/>
            <person name="Tian X."/>
            <person name="Zhang S."/>
            <person name="Zhang C."/>
        </authorList>
    </citation>
    <scope>NUCLEOTIDE SEQUENCE [LARGE SCALE GENOMIC DNA]</scope>
    <source>
        <strain evidence="2 3">SCSIO 03032</strain>
    </source>
</reference>
<name>A0A1W7CVP8_9ACTN</name>
<organism evidence="2 3">
    <name type="scientific">Streptomyces marincola</name>
    <dbReference type="NCBI Taxonomy" id="2878388"/>
    <lineage>
        <taxon>Bacteria</taxon>
        <taxon>Bacillati</taxon>
        <taxon>Actinomycetota</taxon>
        <taxon>Actinomycetes</taxon>
        <taxon>Kitasatosporales</taxon>
        <taxon>Streptomycetaceae</taxon>
        <taxon>Streptomyces</taxon>
    </lineage>
</organism>